<dbReference type="GO" id="GO:0016567">
    <property type="term" value="P:protein ubiquitination"/>
    <property type="evidence" value="ECO:0007669"/>
    <property type="project" value="TreeGrafter"/>
</dbReference>
<feature type="domain" description="RING-type" evidence="6">
    <location>
        <begin position="95"/>
        <end position="138"/>
    </location>
</feature>
<dbReference type="EMBL" id="JXTB01000041">
    <property type="protein sequence ID" value="PON71958.1"/>
    <property type="molecule type" value="Genomic_DNA"/>
</dbReference>
<keyword evidence="1" id="KW-0479">Metal-binding</keyword>
<dbReference type="InterPro" id="IPR001841">
    <property type="entry name" value="Znf_RING"/>
</dbReference>
<dbReference type="CDD" id="cd16448">
    <property type="entry name" value="RING-H2"/>
    <property type="match status" value="1"/>
</dbReference>
<dbReference type="SUPFAM" id="SSF57850">
    <property type="entry name" value="RING/U-box"/>
    <property type="match status" value="1"/>
</dbReference>
<feature type="compositionally biased region" description="Basic and acidic residues" evidence="5">
    <location>
        <begin position="18"/>
        <end position="30"/>
    </location>
</feature>
<dbReference type="PANTHER" id="PTHR45969">
    <property type="entry name" value="RING ZINC FINGER PROTEIN-RELATED"/>
    <property type="match status" value="1"/>
</dbReference>
<dbReference type="OrthoDB" id="8062037at2759"/>
<protein>
    <submittedName>
        <fullName evidence="7">43kDa postsynaptic protein</fullName>
    </submittedName>
</protein>
<dbReference type="GO" id="GO:0008270">
    <property type="term" value="F:zinc ion binding"/>
    <property type="evidence" value="ECO:0007669"/>
    <property type="project" value="UniProtKB-KW"/>
</dbReference>
<proteinExistence type="predicted"/>
<dbReference type="SMART" id="SM00184">
    <property type="entry name" value="RING"/>
    <property type="match status" value="1"/>
</dbReference>
<evidence type="ECO:0000259" key="6">
    <source>
        <dbReference type="PROSITE" id="PS50089"/>
    </source>
</evidence>
<dbReference type="PROSITE" id="PS50089">
    <property type="entry name" value="ZF_RING_2"/>
    <property type="match status" value="1"/>
</dbReference>
<evidence type="ECO:0000313" key="7">
    <source>
        <dbReference type="EMBL" id="PON71958.1"/>
    </source>
</evidence>
<keyword evidence="8" id="KW-1185">Reference proteome</keyword>
<name>A0A2P5DF87_PARAD</name>
<dbReference type="InterPro" id="IPR013083">
    <property type="entry name" value="Znf_RING/FYVE/PHD"/>
</dbReference>
<sequence length="171" mass="19684">MMIISHILLLHSTPSDQDQDHGHDHHDNREPFSPSMVLVPVLFLAESIKRQIPVMSYSIFLQRSSNGSNTKRQEGADDHREKVTINDKDDQGRECVVCMNPIEPEDEVRVPITCRHVYHRECLDSWVDQGQPTCPLCRSKLVATSHNHDDQGDPLSMERMFYRLGDDYFLG</sequence>
<evidence type="ECO:0000256" key="2">
    <source>
        <dbReference type="ARBA" id="ARBA00022771"/>
    </source>
</evidence>
<evidence type="ECO:0000256" key="5">
    <source>
        <dbReference type="SAM" id="MobiDB-lite"/>
    </source>
</evidence>
<dbReference type="Proteomes" id="UP000237105">
    <property type="component" value="Unassembled WGS sequence"/>
</dbReference>
<dbReference type="GO" id="GO:0061630">
    <property type="term" value="F:ubiquitin protein ligase activity"/>
    <property type="evidence" value="ECO:0007669"/>
    <property type="project" value="TreeGrafter"/>
</dbReference>
<reference evidence="8" key="1">
    <citation type="submission" date="2016-06" db="EMBL/GenBank/DDBJ databases">
        <title>Parallel loss of symbiosis genes in relatives of nitrogen-fixing non-legume Parasponia.</title>
        <authorList>
            <person name="Van Velzen R."/>
            <person name="Holmer R."/>
            <person name="Bu F."/>
            <person name="Rutten L."/>
            <person name="Van Zeijl A."/>
            <person name="Liu W."/>
            <person name="Santuari L."/>
            <person name="Cao Q."/>
            <person name="Sharma T."/>
            <person name="Shen D."/>
            <person name="Roswanjaya Y."/>
            <person name="Wardhani T."/>
            <person name="Kalhor M.S."/>
            <person name="Jansen J."/>
            <person name="Van den Hoogen J."/>
            <person name="Gungor B."/>
            <person name="Hartog M."/>
            <person name="Hontelez J."/>
            <person name="Verver J."/>
            <person name="Yang W.-C."/>
            <person name="Schijlen E."/>
            <person name="Repin R."/>
            <person name="Schilthuizen M."/>
            <person name="Schranz E."/>
            <person name="Heidstra R."/>
            <person name="Miyata K."/>
            <person name="Fedorova E."/>
            <person name="Kohlen W."/>
            <person name="Bisseling T."/>
            <person name="Smit S."/>
            <person name="Geurts R."/>
        </authorList>
    </citation>
    <scope>NUCLEOTIDE SEQUENCE [LARGE SCALE GENOMIC DNA]</scope>
    <source>
        <strain evidence="8">cv. WU1-14</strain>
    </source>
</reference>
<evidence type="ECO:0000256" key="3">
    <source>
        <dbReference type="ARBA" id="ARBA00022833"/>
    </source>
</evidence>
<feature type="region of interest" description="Disordered" evidence="5">
    <location>
        <begin position="12"/>
        <end position="31"/>
    </location>
</feature>
<evidence type="ECO:0000256" key="1">
    <source>
        <dbReference type="ARBA" id="ARBA00022723"/>
    </source>
</evidence>
<dbReference type="Gene3D" id="3.30.40.10">
    <property type="entry name" value="Zinc/RING finger domain, C3HC4 (zinc finger)"/>
    <property type="match status" value="1"/>
</dbReference>
<dbReference type="Pfam" id="PF13639">
    <property type="entry name" value="zf-RING_2"/>
    <property type="match status" value="1"/>
</dbReference>
<evidence type="ECO:0000256" key="4">
    <source>
        <dbReference type="PROSITE-ProRule" id="PRU00175"/>
    </source>
</evidence>
<keyword evidence="3" id="KW-0862">Zinc</keyword>
<organism evidence="7 8">
    <name type="scientific">Parasponia andersonii</name>
    <name type="common">Sponia andersonii</name>
    <dbReference type="NCBI Taxonomy" id="3476"/>
    <lineage>
        <taxon>Eukaryota</taxon>
        <taxon>Viridiplantae</taxon>
        <taxon>Streptophyta</taxon>
        <taxon>Embryophyta</taxon>
        <taxon>Tracheophyta</taxon>
        <taxon>Spermatophyta</taxon>
        <taxon>Magnoliopsida</taxon>
        <taxon>eudicotyledons</taxon>
        <taxon>Gunneridae</taxon>
        <taxon>Pentapetalae</taxon>
        <taxon>rosids</taxon>
        <taxon>fabids</taxon>
        <taxon>Rosales</taxon>
        <taxon>Cannabaceae</taxon>
        <taxon>Parasponia</taxon>
    </lineage>
</organism>
<keyword evidence="2 4" id="KW-0863">Zinc-finger</keyword>
<gene>
    <name evidence="7" type="ORF">PanWU01x14_068000</name>
</gene>
<comment type="caution">
    <text evidence="7">The sequence shown here is derived from an EMBL/GenBank/DDBJ whole genome shotgun (WGS) entry which is preliminary data.</text>
</comment>
<dbReference type="PANTHER" id="PTHR45969:SF81">
    <property type="entry name" value="OS08G0157400 PROTEIN"/>
    <property type="match status" value="1"/>
</dbReference>
<evidence type="ECO:0000313" key="8">
    <source>
        <dbReference type="Proteomes" id="UP000237105"/>
    </source>
</evidence>
<dbReference type="AlphaFoldDB" id="A0A2P5DF87"/>
<accession>A0A2P5DF87</accession>